<feature type="region of interest" description="Disordered" evidence="1">
    <location>
        <begin position="78"/>
        <end position="102"/>
    </location>
</feature>
<dbReference type="EMBL" id="OA565994">
    <property type="protein sequence ID" value="CAD7198095.1"/>
    <property type="molecule type" value="Genomic_DNA"/>
</dbReference>
<reference evidence="2" key="1">
    <citation type="submission" date="2020-11" db="EMBL/GenBank/DDBJ databases">
        <authorList>
            <person name="Tran Van P."/>
        </authorList>
    </citation>
    <scope>NUCLEOTIDE SEQUENCE</scope>
</reference>
<feature type="region of interest" description="Disordered" evidence="1">
    <location>
        <begin position="1"/>
        <end position="28"/>
    </location>
</feature>
<accession>A0A7R8VGL0</accession>
<proteinExistence type="predicted"/>
<organism evidence="2">
    <name type="scientific">Timema douglasi</name>
    <name type="common">Walking stick</name>
    <dbReference type="NCBI Taxonomy" id="61478"/>
    <lineage>
        <taxon>Eukaryota</taxon>
        <taxon>Metazoa</taxon>
        <taxon>Ecdysozoa</taxon>
        <taxon>Arthropoda</taxon>
        <taxon>Hexapoda</taxon>
        <taxon>Insecta</taxon>
        <taxon>Pterygota</taxon>
        <taxon>Neoptera</taxon>
        <taxon>Polyneoptera</taxon>
        <taxon>Phasmatodea</taxon>
        <taxon>Timematodea</taxon>
        <taxon>Timematoidea</taxon>
        <taxon>Timematidae</taxon>
        <taxon>Timema</taxon>
    </lineage>
</organism>
<feature type="compositionally biased region" description="Polar residues" evidence="1">
    <location>
        <begin position="78"/>
        <end position="88"/>
    </location>
</feature>
<protein>
    <submittedName>
        <fullName evidence="2">Uncharacterized protein</fullName>
    </submittedName>
</protein>
<evidence type="ECO:0000256" key="1">
    <source>
        <dbReference type="SAM" id="MobiDB-lite"/>
    </source>
</evidence>
<name>A0A7R8VGL0_TIMDO</name>
<sequence length="102" mass="11282">MLALPQFPGQKETHDPEMTGNVTKQRTDQGMSSRIILDLALIFLQVIHTSTVETREGMEGVAPVLIMALVHLVTNGINGQSHKSSQPISWLERVDDVDNLHP</sequence>
<dbReference type="AlphaFoldDB" id="A0A7R8VGL0"/>
<gene>
    <name evidence="2" type="ORF">TDIB3V08_LOCUS4384</name>
</gene>
<feature type="compositionally biased region" description="Basic and acidic residues" evidence="1">
    <location>
        <begin position="92"/>
        <end position="102"/>
    </location>
</feature>
<evidence type="ECO:0000313" key="2">
    <source>
        <dbReference type="EMBL" id="CAD7198095.1"/>
    </source>
</evidence>